<name>A0A9Q3GI38_9BASI</name>
<dbReference type="OrthoDB" id="2748837at2759"/>
<keyword evidence="3" id="KW-0863">Zinc-finger</keyword>
<dbReference type="PANTHER" id="PTHR46481:SF10">
    <property type="entry name" value="ZINC FINGER BED DOMAIN-CONTAINING PROTEIN 39"/>
    <property type="match status" value="1"/>
</dbReference>
<evidence type="ECO:0000313" key="6">
    <source>
        <dbReference type="EMBL" id="MBW0467949.1"/>
    </source>
</evidence>
<evidence type="ECO:0000256" key="5">
    <source>
        <dbReference type="ARBA" id="ARBA00023242"/>
    </source>
</evidence>
<dbReference type="Proteomes" id="UP000765509">
    <property type="component" value="Unassembled WGS sequence"/>
</dbReference>
<gene>
    <name evidence="6" type="ORF">O181_007664</name>
</gene>
<protein>
    <recommendedName>
        <fullName evidence="8">DUF659 domain-containing protein</fullName>
    </recommendedName>
</protein>
<comment type="caution">
    <text evidence="6">The sequence shown here is derived from an EMBL/GenBank/DDBJ whole genome shotgun (WGS) entry which is preliminary data.</text>
</comment>
<accession>A0A9Q3GI38</accession>
<sequence length="117" mass="12717">MAVTCHYLDETFHHTTLLLGLTEINGDHSGTSLSKLLLGIINQYDLESKIICITMDNASVNQKMCSKMRDLCPAFIASKQWLGCIAHTIHPAAQDGLKALAIGSPNSTQKTSEDEVS</sequence>
<dbReference type="SUPFAM" id="SSF53098">
    <property type="entry name" value="Ribonuclease H-like"/>
    <property type="match status" value="1"/>
</dbReference>
<keyword evidence="5" id="KW-0539">Nucleus</keyword>
<evidence type="ECO:0000256" key="2">
    <source>
        <dbReference type="ARBA" id="ARBA00022723"/>
    </source>
</evidence>
<dbReference type="AlphaFoldDB" id="A0A9Q3GI38"/>
<dbReference type="InterPro" id="IPR012337">
    <property type="entry name" value="RNaseH-like_sf"/>
</dbReference>
<evidence type="ECO:0008006" key="8">
    <source>
        <dbReference type="Google" id="ProtNLM"/>
    </source>
</evidence>
<dbReference type="InterPro" id="IPR052035">
    <property type="entry name" value="ZnF_BED_domain_contain"/>
</dbReference>
<dbReference type="GO" id="GO:0005634">
    <property type="term" value="C:nucleus"/>
    <property type="evidence" value="ECO:0007669"/>
    <property type="project" value="UniProtKB-SubCell"/>
</dbReference>
<evidence type="ECO:0000256" key="1">
    <source>
        <dbReference type="ARBA" id="ARBA00004123"/>
    </source>
</evidence>
<keyword evidence="7" id="KW-1185">Reference proteome</keyword>
<dbReference type="EMBL" id="AVOT02001728">
    <property type="protein sequence ID" value="MBW0467949.1"/>
    <property type="molecule type" value="Genomic_DNA"/>
</dbReference>
<proteinExistence type="predicted"/>
<keyword evidence="2" id="KW-0479">Metal-binding</keyword>
<reference evidence="6" key="1">
    <citation type="submission" date="2021-03" db="EMBL/GenBank/DDBJ databases">
        <title>Draft genome sequence of rust myrtle Austropuccinia psidii MF-1, a brazilian biotype.</title>
        <authorList>
            <person name="Quecine M.C."/>
            <person name="Pachon D.M.R."/>
            <person name="Bonatelli M.L."/>
            <person name="Correr F.H."/>
            <person name="Franceschini L.M."/>
            <person name="Leite T.F."/>
            <person name="Margarido G.R.A."/>
            <person name="Almeida C.A."/>
            <person name="Ferrarezi J.A."/>
            <person name="Labate C.A."/>
        </authorList>
    </citation>
    <scope>NUCLEOTIDE SEQUENCE</scope>
    <source>
        <strain evidence="6">MF-1</strain>
    </source>
</reference>
<evidence type="ECO:0000313" key="7">
    <source>
        <dbReference type="Proteomes" id="UP000765509"/>
    </source>
</evidence>
<comment type="subcellular location">
    <subcellularLocation>
        <location evidence="1">Nucleus</location>
    </subcellularLocation>
</comment>
<evidence type="ECO:0000256" key="4">
    <source>
        <dbReference type="ARBA" id="ARBA00022833"/>
    </source>
</evidence>
<evidence type="ECO:0000256" key="3">
    <source>
        <dbReference type="ARBA" id="ARBA00022771"/>
    </source>
</evidence>
<dbReference type="PANTHER" id="PTHR46481">
    <property type="entry name" value="ZINC FINGER BED DOMAIN-CONTAINING PROTEIN 4"/>
    <property type="match status" value="1"/>
</dbReference>
<keyword evidence="4" id="KW-0862">Zinc</keyword>
<dbReference type="GO" id="GO:0008270">
    <property type="term" value="F:zinc ion binding"/>
    <property type="evidence" value="ECO:0007669"/>
    <property type="project" value="UniProtKB-KW"/>
</dbReference>
<organism evidence="6 7">
    <name type="scientific">Austropuccinia psidii MF-1</name>
    <dbReference type="NCBI Taxonomy" id="1389203"/>
    <lineage>
        <taxon>Eukaryota</taxon>
        <taxon>Fungi</taxon>
        <taxon>Dikarya</taxon>
        <taxon>Basidiomycota</taxon>
        <taxon>Pucciniomycotina</taxon>
        <taxon>Pucciniomycetes</taxon>
        <taxon>Pucciniales</taxon>
        <taxon>Sphaerophragmiaceae</taxon>
        <taxon>Austropuccinia</taxon>
    </lineage>
</organism>